<dbReference type="AlphaFoldDB" id="A0A6J3LX82"/>
<dbReference type="GO" id="GO:0005743">
    <property type="term" value="C:mitochondrial inner membrane"/>
    <property type="evidence" value="ECO:0007669"/>
    <property type="project" value="TreeGrafter"/>
</dbReference>
<dbReference type="PANTHER" id="PTHR12428:SF65">
    <property type="entry name" value="CYTOCHROME C OXIDASE ASSEMBLY PROTEIN COX18, MITOCHONDRIAL"/>
    <property type="match status" value="1"/>
</dbReference>
<proteinExistence type="inferred from homology"/>
<evidence type="ECO:0000313" key="7">
    <source>
        <dbReference type="Proteomes" id="UP000504637"/>
    </source>
</evidence>
<reference evidence="8" key="2">
    <citation type="submission" date="2020-04" db="EMBL/GenBank/DDBJ databases">
        <authorList>
            <consortium name="NCBI Genome Project"/>
        </authorList>
    </citation>
    <scope>NUCLEOTIDE SEQUENCE</scope>
    <source>
        <strain evidence="8">CBS 342.82</strain>
    </source>
</reference>
<dbReference type="GeneID" id="54366507"/>
<evidence type="ECO:0000256" key="6">
    <source>
        <dbReference type="SAM" id="Phobius"/>
    </source>
</evidence>
<dbReference type="OrthoDB" id="2148490at2759"/>
<sequence>MNSLASSTRALRSTGHSFLALPPTCRLALYEQTLRTSSAPTRRAFSATASRKSELYNAVVSVPATLLDVIHSTGLPWFATIPTAAILVRGVLIYYAFTKPHRIGDVKMSHLAPLYSARRASKMRLLGRPPRVTTFNNISGKLQHWYKANKMSWAIRNQIQKAFGISGSLRSGIVTNLSLVVMSEAIRLRCGSSQGLVSILLYPFARVWTGIKRTFLDIKDQLSPISPDAPTPLVEQMESLSIVQSPFVDPSLMVEGLRWCPDLSVPDPYQLLPFFLTTIMIYQGVVTAMQIPVTRRPDLAGLSDAKIEAQAHQLRFDLKEHATQASKRKRSIFVNSSVAFIFGLIMTEVPAGIVLYLLTSVTTAGVQRLWLQYKYPAGEAITRCKLPMRVRVRNQYRK</sequence>
<organism evidence="8">
    <name type="scientific">Dissoconium aciculare CBS 342.82</name>
    <dbReference type="NCBI Taxonomy" id="1314786"/>
    <lineage>
        <taxon>Eukaryota</taxon>
        <taxon>Fungi</taxon>
        <taxon>Dikarya</taxon>
        <taxon>Ascomycota</taxon>
        <taxon>Pezizomycotina</taxon>
        <taxon>Dothideomycetes</taxon>
        <taxon>Dothideomycetidae</taxon>
        <taxon>Mycosphaerellales</taxon>
        <taxon>Dissoconiaceae</taxon>
        <taxon>Dissoconium</taxon>
    </lineage>
</organism>
<dbReference type="PANTHER" id="PTHR12428">
    <property type="entry name" value="OXA1"/>
    <property type="match status" value="1"/>
</dbReference>
<comment type="similarity">
    <text evidence="2">Belongs to the OXA1/ALB3/YidC family.</text>
</comment>
<evidence type="ECO:0000256" key="5">
    <source>
        <dbReference type="ARBA" id="ARBA00023136"/>
    </source>
</evidence>
<keyword evidence="7" id="KW-1185">Reference proteome</keyword>
<feature type="transmembrane region" description="Helical" evidence="6">
    <location>
        <begin position="75"/>
        <end position="97"/>
    </location>
</feature>
<evidence type="ECO:0000256" key="3">
    <source>
        <dbReference type="ARBA" id="ARBA00022692"/>
    </source>
</evidence>
<protein>
    <submittedName>
        <fullName evidence="8">Uncharacterized protein</fullName>
    </submittedName>
</protein>
<dbReference type="GO" id="GO:0033617">
    <property type="term" value="P:mitochondrial respiratory chain complex IV assembly"/>
    <property type="evidence" value="ECO:0007669"/>
    <property type="project" value="TreeGrafter"/>
</dbReference>
<reference evidence="8" key="3">
    <citation type="submission" date="2025-08" db="UniProtKB">
        <authorList>
            <consortium name="RefSeq"/>
        </authorList>
    </citation>
    <scope>IDENTIFICATION</scope>
    <source>
        <strain evidence="8">CBS 342.82</strain>
    </source>
</reference>
<keyword evidence="3 6" id="KW-0812">Transmembrane</keyword>
<reference evidence="8" key="1">
    <citation type="submission" date="2020-01" db="EMBL/GenBank/DDBJ databases">
        <authorList>
            <consortium name="DOE Joint Genome Institute"/>
            <person name="Haridas S."/>
            <person name="Albert R."/>
            <person name="Binder M."/>
            <person name="Bloem J."/>
            <person name="Labutti K."/>
            <person name="Salamov A."/>
            <person name="Andreopoulos B."/>
            <person name="Baker S.E."/>
            <person name="Barry K."/>
            <person name="Bills G."/>
            <person name="Bluhm B.H."/>
            <person name="Cannon C."/>
            <person name="Castanera R."/>
            <person name="Culley D.E."/>
            <person name="Daum C."/>
            <person name="Ezra D."/>
            <person name="Gonzalez J.B."/>
            <person name="Henrissat B."/>
            <person name="Kuo A."/>
            <person name="Liang C."/>
            <person name="Lipzen A."/>
            <person name="Lutzoni F."/>
            <person name="Magnuson J."/>
            <person name="Mondo S."/>
            <person name="Nolan M."/>
            <person name="Ohm R."/>
            <person name="Pangilinan J."/>
            <person name="Park H.-J."/>
            <person name="Ramirez L."/>
            <person name="Alfaro M."/>
            <person name="Sun H."/>
            <person name="Tritt A."/>
            <person name="Yoshinaga Y."/>
            <person name="Zwiers L.-H."/>
            <person name="Turgeon B.G."/>
            <person name="Goodwin S.B."/>
            <person name="Spatafora J.W."/>
            <person name="Crous P.W."/>
            <person name="Grigoriev I.V."/>
        </authorList>
    </citation>
    <scope>NUCLEOTIDE SEQUENCE</scope>
    <source>
        <strain evidence="8">CBS 342.82</strain>
    </source>
</reference>
<accession>A0A6J3LX82</accession>
<dbReference type="Proteomes" id="UP000504637">
    <property type="component" value="Unplaced"/>
</dbReference>
<dbReference type="InterPro" id="IPR001708">
    <property type="entry name" value="YidC/ALB3/OXA1/COX18"/>
</dbReference>
<evidence type="ECO:0000313" key="8">
    <source>
        <dbReference type="RefSeq" id="XP_033457397.1"/>
    </source>
</evidence>
<feature type="transmembrane region" description="Helical" evidence="6">
    <location>
        <begin position="332"/>
        <end position="358"/>
    </location>
</feature>
<comment type="subcellular location">
    <subcellularLocation>
        <location evidence="1">Membrane</location>
        <topology evidence="1">Multi-pass membrane protein</topology>
    </subcellularLocation>
</comment>
<name>A0A6J3LX82_9PEZI</name>
<dbReference type="GO" id="GO:0032977">
    <property type="term" value="F:membrane insertase activity"/>
    <property type="evidence" value="ECO:0007669"/>
    <property type="project" value="InterPro"/>
</dbReference>
<evidence type="ECO:0000256" key="1">
    <source>
        <dbReference type="ARBA" id="ARBA00004141"/>
    </source>
</evidence>
<keyword evidence="5 6" id="KW-0472">Membrane</keyword>
<dbReference type="RefSeq" id="XP_033457397.1">
    <property type="nucleotide sequence ID" value="XM_033608707.1"/>
</dbReference>
<keyword evidence="4 6" id="KW-1133">Transmembrane helix</keyword>
<gene>
    <name evidence="8" type="ORF">K489DRAFT_54485</name>
</gene>
<evidence type="ECO:0000256" key="2">
    <source>
        <dbReference type="ARBA" id="ARBA00009877"/>
    </source>
</evidence>
<evidence type="ECO:0000256" key="4">
    <source>
        <dbReference type="ARBA" id="ARBA00022989"/>
    </source>
</evidence>
<dbReference type="GO" id="GO:0032979">
    <property type="term" value="P:protein insertion into mitochondrial inner membrane from matrix"/>
    <property type="evidence" value="ECO:0007669"/>
    <property type="project" value="TreeGrafter"/>
</dbReference>